<feature type="transmembrane region" description="Helical" evidence="8">
    <location>
        <begin position="310"/>
        <end position="330"/>
    </location>
</feature>
<protein>
    <submittedName>
        <fullName evidence="10">Sugar transferase</fullName>
        <ecNumber evidence="10">2.7.8.-</ecNumber>
    </submittedName>
</protein>
<dbReference type="PANTHER" id="PTHR30576:SF10">
    <property type="entry name" value="SLL5057 PROTEIN"/>
    <property type="match status" value="1"/>
</dbReference>
<comment type="subcellular location">
    <subcellularLocation>
        <location evidence="1">Membrane</location>
        <topology evidence="1">Multi-pass membrane protein</topology>
    </subcellularLocation>
</comment>
<evidence type="ECO:0000259" key="9">
    <source>
        <dbReference type="Pfam" id="PF02397"/>
    </source>
</evidence>
<keyword evidence="6 8" id="KW-0472">Membrane</keyword>
<dbReference type="RefSeq" id="WP_108956648.1">
    <property type="nucleotide sequence ID" value="NZ_BEVZ01000008.1"/>
</dbReference>
<proteinExistence type="inferred from homology"/>
<organism evidence="10 11">
    <name type="scientific">Streptomyces fragilis</name>
    <dbReference type="NCBI Taxonomy" id="67301"/>
    <lineage>
        <taxon>Bacteria</taxon>
        <taxon>Bacillati</taxon>
        <taxon>Actinomycetota</taxon>
        <taxon>Actinomycetes</taxon>
        <taxon>Kitasatosporales</taxon>
        <taxon>Streptomycetaceae</taxon>
        <taxon>Streptomyces</taxon>
    </lineage>
</organism>
<name>A0ABV2YFL5_9ACTN</name>
<dbReference type="EMBL" id="JBEZUR010000010">
    <property type="protein sequence ID" value="MEU3554506.1"/>
    <property type="molecule type" value="Genomic_DNA"/>
</dbReference>
<comment type="caution">
    <text evidence="10">The sequence shown here is derived from an EMBL/GenBank/DDBJ whole genome shotgun (WGS) entry which is preliminary data.</text>
</comment>
<evidence type="ECO:0000256" key="3">
    <source>
        <dbReference type="ARBA" id="ARBA00022679"/>
    </source>
</evidence>
<evidence type="ECO:0000256" key="6">
    <source>
        <dbReference type="ARBA" id="ARBA00023136"/>
    </source>
</evidence>
<comment type="similarity">
    <text evidence="2">Belongs to the bacterial sugar transferase family.</text>
</comment>
<feature type="region of interest" description="Disordered" evidence="7">
    <location>
        <begin position="1"/>
        <end position="30"/>
    </location>
</feature>
<evidence type="ECO:0000256" key="5">
    <source>
        <dbReference type="ARBA" id="ARBA00022989"/>
    </source>
</evidence>
<accession>A0ABV2YFL5</accession>
<dbReference type="Pfam" id="PF02397">
    <property type="entry name" value="Bac_transf"/>
    <property type="match status" value="1"/>
</dbReference>
<feature type="transmembrane region" description="Helical" evidence="8">
    <location>
        <begin position="128"/>
        <end position="149"/>
    </location>
</feature>
<reference evidence="10 11" key="1">
    <citation type="submission" date="2024-06" db="EMBL/GenBank/DDBJ databases">
        <title>The Natural Products Discovery Center: Release of the First 8490 Sequenced Strains for Exploring Actinobacteria Biosynthetic Diversity.</title>
        <authorList>
            <person name="Kalkreuter E."/>
            <person name="Kautsar S.A."/>
            <person name="Yang D."/>
            <person name="Bader C.D."/>
            <person name="Teijaro C.N."/>
            <person name="Fluegel L."/>
            <person name="Davis C.M."/>
            <person name="Simpson J.R."/>
            <person name="Lauterbach L."/>
            <person name="Steele A.D."/>
            <person name="Gui C."/>
            <person name="Meng S."/>
            <person name="Li G."/>
            <person name="Viehrig K."/>
            <person name="Ye F."/>
            <person name="Su P."/>
            <person name="Kiefer A.F."/>
            <person name="Nichols A."/>
            <person name="Cepeda A.J."/>
            <person name="Yan W."/>
            <person name="Fan B."/>
            <person name="Jiang Y."/>
            <person name="Adhikari A."/>
            <person name="Zheng C.-J."/>
            <person name="Schuster L."/>
            <person name="Cowan T.M."/>
            <person name="Smanski M.J."/>
            <person name="Chevrette M.G."/>
            <person name="De Carvalho L.P.S."/>
            <person name="Shen B."/>
        </authorList>
    </citation>
    <scope>NUCLEOTIDE SEQUENCE [LARGE SCALE GENOMIC DNA]</scope>
    <source>
        <strain evidence="10 11">NPDC038104</strain>
    </source>
</reference>
<dbReference type="NCBIfam" id="TIGR03025">
    <property type="entry name" value="EPS_sugtrans"/>
    <property type="match status" value="1"/>
</dbReference>
<sequence length="497" mass="54028">MAQDARTSADIRDAGGTRTRRHREETFRPRGIGLRDKPGWYVTTLLCVDSLVPTVTLAPVLEQSGQPAPGLVTVTSTLTWLGVRGARRRYTRAEVGESRGAVPVLHDWLMTLGVLAVIGVGVRTVVDPFVVLGALTPALLLAVFARRVVFAHLARERRAAQAVLRVLVVGEPEAFPVVMGRLDSRTDHPYAVVGSVAVGGAAPGAERLDVPADPESGARAGRVLVDTVRRHRADVVLLAPGARLSGPALRHLVWALHDAEVEIALAPGLVEVSHKRLEVGSVAGLTVLKVAPPQGPGGVQQTLKEALDRCGAALGLLVLAPFFALVALAVKLDSRGPAFYRQQRIGRDQDVFVMWKFRTMVVDADALKDELAERNENDGLMFKMRRDPRVTRVGRLLRRTSLDELPQLFNVLIGDMSLVGPRPPLPEEVAGYDATALRRLRVKPGMTGLWQVSGRSDLSWEETVQLDLHYVDNWSFVSDLDVLSRTLRAVADGRGAY</sequence>
<dbReference type="InterPro" id="IPR003362">
    <property type="entry name" value="Bact_transf"/>
</dbReference>
<keyword evidence="11" id="KW-1185">Reference proteome</keyword>
<dbReference type="Proteomes" id="UP001550850">
    <property type="component" value="Unassembled WGS sequence"/>
</dbReference>
<keyword evidence="3 10" id="KW-0808">Transferase</keyword>
<dbReference type="PANTHER" id="PTHR30576">
    <property type="entry name" value="COLANIC BIOSYNTHESIS UDP-GLUCOSE LIPID CARRIER TRANSFERASE"/>
    <property type="match status" value="1"/>
</dbReference>
<evidence type="ECO:0000256" key="2">
    <source>
        <dbReference type="ARBA" id="ARBA00006464"/>
    </source>
</evidence>
<feature type="transmembrane region" description="Helical" evidence="8">
    <location>
        <begin position="104"/>
        <end position="122"/>
    </location>
</feature>
<dbReference type="EC" id="2.7.8.-" evidence="10"/>
<feature type="domain" description="Bacterial sugar transferase" evidence="9">
    <location>
        <begin position="304"/>
        <end position="490"/>
    </location>
</feature>
<evidence type="ECO:0000256" key="8">
    <source>
        <dbReference type="SAM" id="Phobius"/>
    </source>
</evidence>
<evidence type="ECO:0000256" key="4">
    <source>
        <dbReference type="ARBA" id="ARBA00022692"/>
    </source>
</evidence>
<gene>
    <name evidence="10" type="ORF">AB0E65_09845</name>
</gene>
<keyword evidence="4 8" id="KW-0812">Transmembrane</keyword>
<evidence type="ECO:0000256" key="7">
    <source>
        <dbReference type="SAM" id="MobiDB-lite"/>
    </source>
</evidence>
<dbReference type="InterPro" id="IPR017475">
    <property type="entry name" value="EPS_sugar_tfrase"/>
</dbReference>
<evidence type="ECO:0000256" key="1">
    <source>
        <dbReference type="ARBA" id="ARBA00004141"/>
    </source>
</evidence>
<evidence type="ECO:0000313" key="10">
    <source>
        <dbReference type="EMBL" id="MEU3554506.1"/>
    </source>
</evidence>
<keyword evidence="5 8" id="KW-1133">Transmembrane helix</keyword>
<dbReference type="GO" id="GO:0016740">
    <property type="term" value="F:transferase activity"/>
    <property type="evidence" value="ECO:0007669"/>
    <property type="project" value="UniProtKB-KW"/>
</dbReference>
<evidence type="ECO:0000313" key="11">
    <source>
        <dbReference type="Proteomes" id="UP001550850"/>
    </source>
</evidence>